<proteinExistence type="predicted"/>
<feature type="transmembrane region" description="Helical" evidence="6">
    <location>
        <begin position="409"/>
        <end position="428"/>
    </location>
</feature>
<dbReference type="Proteomes" id="UP000756921">
    <property type="component" value="Unassembled WGS sequence"/>
</dbReference>
<feature type="transmembrane region" description="Helical" evidence="6">
    <location>
        <begin position="117"/>
        <end position="137"/>
    </location>
</feature>
<feature type="transmembrane region" description="Helical" evidence="6">
    <location>
        <begin position="440"/>
        <end position="460"/>
    </location>
</feature>
<dbReference type="Gene3D" id="1.20.1250.20">
    <property type="entry name" value="MFS general substrate transporter like domains"/>
    <property type="match status" value="2"/>
</dbReference>
<evidence type="ECO:0000256" key="2">
    <source>
        <dbReference type="ARBA" id="ARBA00022448"/>
    </source>
</evidence>
<dbReference type="SUPFAM" id="SSF103473">
    <property type="entry name" value="MFS general substrate transporter"/>
    <property type="match status" value="1"/>
</dbReference>
<dbReference type="OrthoDB" id="2985014at2759"/>
<reference evidence="8" key="1">
    <citation type="journal article" date="2020" name="Mol. Plant Microbe Interact.">
        <title>Genome Sequence of the Biocontrol Agent Coniothyrium minitans strain Conio (IMI 134523).</title>
        <authorList>
            <person name="Patel D."/>
            <person name="Shittu T.A."/>
            <person name="Baroncelli R."/>
            <person name="Muthumeenakshi S."/>
            <person name="Osborne T.H."/>
            <person name="Janganan T.K."/>
            <person name="Sreenivasaprasad S."/>
        </authorList>
    </citation>
    <scope>NUCLEOTIDE SEQUENCE</scope>
    <source>
        <strain evidence="8">Conio</strain>
    </source>
</reference>
<protein>
    <submittedName>
        <fullName evidence="8">High-affinity nicotinic acid transporter 1</fullName>
    </submittedName>
</protein>
<keyword evidence="2" id="KW-0813">Transport</keyword>
<feature type="domain" description="Major facilitator superfamily (MFS) profile" evidence="7">
    <location>
        <begin position="52"/>
        <end position="527"/>
    </location>
</feature>
<keyword evidence="3 6" id="KW-0812">Transmembrane</keyword>
<evidence type="ECO:0000313" key="9">
    <source>
        <dbReference type="Proteomes" id="UP000756921"/>
    </source>
</evidence>
<dbReference type="PROSITE" id="PS50850">
    <property type="entry name" value="MFS"/>
    <property type="match status" value="1"/>
</dbReference>
<feature type="transmembrane region" description="Helical" evidence="6">
    <location>
        <begin position="180"/>
        <end position="200"/>
    </location>
</feature>
<accession>A0A9P6KWW4</accession>
<dbReference type="InterPro" id="IPR011701">
    <property type="entry name" value="MFS"/>
</dbReference>
<comment type="subcellular location">
    <subcellularLocation>
        <location evidence="1">Membrane</location>
        <topology evidence="1">Multi-pass membrane protein</topology>
    </subcellularLocation>
</comment>
<feature type="transmembrane region" description="Helical" evidence="6">
    <location>
        <begin position="503"/>
        <end position="522"/>
    </location>
</feature>
<name>A0A9P6KWW4_9PLEO</name>
<evidence type="ECO:0000256" key="3">
    <source>
        <dbReference type="ARBA" id="ARBA00022692"/>
    </source>
</evidence>
<keyword evidence="9" id="KW-1185">Reference proteome</keyword>
<dbReference type="Pfam" id="PF07690">
    <property type="entry name" value="MFS_1"/>
    <property type="match status" value="1"/>
</dbReference>
<dbReference type="GO" id="GO:0016020">
    <property type="term" value="C:membrane"/>
    <property type="evidence" value="ECO:0007669"/>
    <property type="project" value="UniProtKB-SubCell"/>
</dbReference>
<dbReference type="AlphaFoldDB" id="A0A9P6KWW4"/>
<feature type="transmembrane region" description="Helical" evidence="6">
    <location>
        <begin position="48"/>
        <end position="65"/>
    </location>
</feature>
<dbReference type="PANTHER" id="PTHR43791:SF21">
    <property type="entry name" value="MAJOR FACILITATOR SUPERFAMILY (MFS) PROFILE DOMAIN-CONTAINING PROTEIN"/>
    <property type="match status" value="1"/>
</dbReference>
<feature type="transmembrane region" description="Helical" evidence="6">
    <location>
        <begin position="92"/>
        <end position="110"/>
    </location>
</feature>
<evidence type="ECO:0000256" key="4">
    <source>
        <dbReference type="ARBA" id="ARBA00022989"/>
    </source>
</evidence>
<dbReference type="PANTHER" id="PTHR43791">
    <property type="entry name" value="PERMEASE-RELATED"/>
    <property type="match status" value="1"/>
</dbReference>
<dbReference type="GO" id="GO:0022857">
    <property type="term" value="F:transmembrane transporter activity"/>
    <property type="evidence" value="ECO:0007669"/>
    <property type="project" value="InterPro"/>
</dbReference>
<keyword evidence="5 6" id="KW-0472">Membrane</keyword>
<sequence length="602" mass="67293">MPQQPMAEEAAEEHELDALHETHAMPPDDVADVVAHDEQLHRRTLRKLDFLLLPFLALLFLFNSLDKSNIGNAESAHFTTDIGLRRSDLNTAVALFFAFFVALQPAGAALGRKYGMVAWVPTCMLLWGLSTALHTWVRARWQLYVLRIIIGCLEAGFYPVTVSYLSLFYTRFEFGRRLSLFYGQAAVGGALGGIISYLVFSHFPDIHHEHGEEGDPELDQPWQSWQVLFLLEGSLTIIVAVVGYLWLPHSAETAWFLTPEERVYASSRVIRDRTPQFESYALPAEAADEEREFDEESRGLLASARPRSVSAADRVTDDRGLTPHDVVSAFLNGTIWHILAINMLAAIPVYAFQVFLPLVLAPLMPSSDPSNPEADPALVNLLTAPPYIFGAITLYLFASWSDKHRSRILPILCGLAIMVLGLILVVVLPTTAGWAVPRYIALNVLLSGTFIASPLTVAWISGNTPSPGKRALLLGINGWGNLAGVLSAMLFRPEYEASGYIVPFWWTLGSVTAAAFGYTLLWRNLKAQNARRRDILSNWDEEEIEREKADGRGPLEQNHYFVKVVTQWLKNTRRFPWAVDWLEEATQGGREGEEKITFLYGL</sequence>
<dbReference type="FunFam" id="1.20.1250.20:FF:001331">
    <property type="entry name" value="Uncharacterized protein"/>
    <property type="match status" value="1"/>
</dbReference>
<evidence type="ECO:0000256" key="1">
    <source>
        <dbReference type="ARBA" id="ARBA00004141"/>
    </source>
</evidence>
<gene>
    <name evidence="8" type="ORF">PMIN01_00923</name>
</gene>
<dbReference type="InterPro" id="IPR020846">
    <property type="entry name" value="MFS_dom"/>
</dbReference>
<feature type="transmembrane region" description="Helical" evidence="6">
    <location>
        <begin position="472"/>
        <end position="491"/>
    </location>
</feature>
<feature type="transmembrane region" description="Helical" evidence="6">
    <location>
        <begin position="225"/>
        <end position="247"/>
    </location>
</feature>
<feature type="transmembrane region" description="Helical" evidence="6">
    <location>
        <begin position="377"/>
        <end position="397"/>
    </location>
</feature>
<dbReference type="EMBL" id="WJXW01000001">
    <property type="protein sequence ID" value="KAF9741384.1"/>
    <property type="molecule type" value="Genomic_DNA"/>
</dbReference>
<feature type="transmembrane region" description="Helical" evidence="6">
    <location>
        <begin position="143"/>
        <end position="168"/>
    </location>
</feature>
<comment type="caution">
    <text evidence="8">The sequence shown here is derived from an EMBL/GenBank/DDBJ whole genome shotgun (WGS) entry which is preliminary data.</text>
</comment>
<evidence type="ECO:0000256" key="6">
    <source>
        <dbReference type="SAM" id="Phobius"/>
    </source>
</evidence>
<evidence type="ECO:0000259" key="7">
    <source>
        <dbReference type="PROSITE" id="PS50850"/>
    </source>
</evidence>
<evidence type="ECO:0000313" key="8">
    <source>
        <dbReference type="EMBL" id="KAF9741384.1"/>
    </source>
</evidence>
<keyword evidence="4 6" id="KW-1133">Transmembrane helix</keyword>
<evidence type="ECO:0000256" key="5">
    <source>
        <dbReference type="ARBA" id="ARBA00023136"/>
    </source>
</evidence>
<organism evidence="8 9">
    <name type="scientific">Paraphaeosphaeria minitans</name>
    <dbReference type="NCBI Taxonomy" id="565426"/>
    <lineage>
        <taxon>Eukaryota</taxon>
        <taxon>Fungi</taxon>
        <taxon>Dikarya</taxon>
        <taxon>Ascomycota</taxon>
        <taxon>Pezizomycotina</taxon>
        <taxon>Dothideomycetes</taxon>
        <taxon>Pleosporomycetidae</taxon>
        <taxon>Pleosporales</taxon>
        <taxon>Massarineae</taxon>
        <taxon>Didymosphaeriaceae</taxon>
        <taxon>Paraphaeosphaeria</taxon>
    </lineage>
</organism>
<feature type="transmembrane region" description="Helical" evidence="6">
    <location>
        <begin position="339"/>
        <end position="365"/>
    </location>
</feature>
<dbReference type="InterPro" id="IPR036259">
    <property type="entry name" value="MFS_trans_sf"/>
</dbReference>